<dbReference type="EMBL" id="JAHLQT010037907">
    <property type="protein sequence ID" value="KAG7157206.1"/>
    <property type="molecule type" value="Genomic_DNA"/>
</dbReference>
<keyword evidence="2" id="KW-1185">Reference proteome</keyword>
<protein>
    <submittedName>
        <fullName evidence="1">Uncharacterized protein</fullName>
    </submittedName>
</protein>
<sequence length="35" mass="4074">MAQMGQIPMMVMMRLMRVARWGTHVLTVVKTLVTR</sequence>
<evidence type="ECO:0000313" key="1">
    <source>
        <dbReference type="EMBL" id="KAG7157206.1"/>
    </source>
</evidence>
<proteinExistence type="predicted"/>
<dbReference type="AlphaFoldDB" id="A0A8J5MMS4"/>
<accession>A0A8J5MMS4</accession>
<reference evidence="1" key="1">
    <citation type="journal article" date="2021" name="Sci. Adv.">
        <title>The American lobster genome reveals insights on longevity, neural, and immune adaptations.</title>
        <authorList>
            <person name="Polinski J.M."/>
            <person name="Zimin A.V."/>
            <person name="Clark K.F."/>
            <person name="Kohn A.B."/>
            <person name="Sadowski N."/>
            <person name="Timp W."/>
            <person name="Ptitsyn A."/>
            <person name="Khanna P."/>
            <person name="Romanova D.Y."/>
            <person name="Williams P."/>
            <person name="Greenwood S.J."/>
            <person name="Moroz L.L."/>
            <person name="Walt D.R."/>
            <person name="Bodnar A.G."/>
        </authorList>
    </citation>
    <scope>NUCLEOTIDE SEQUENCE</scope>
    <source>
        <strain evidence="1">GMGI-L3</strain>
    </source>
</reference>
<evidence type="ECO:0000313" key="2">
    <source>
        <dbReference type="Proteomes" id="UP000747542"/>
    </source>
</evidence>
<comment type="caution">
    <text evidence="1">The sequence shown here is derived from an EMBL/GenBank/DDBJ whole genome shotgun (WGS) entry which is preliminary data.</text>
</comment>
<gene>
    <name evidence="1" type="ORF">Hamer_G010057</name>
</gene>
<name>A0A8J5MMS4_HOMAM</name>
<dbReference type="Proteomes" id="UP000747542">
    <property type="component" value="Unassembled WGS sequence"/>
</dbReference>
<organism evidence="1 2">
    <name type="scientific">Homarus americanus</name>
    <name type="common">American lobster</name>
    <dbReference type="NCBI Taxonomy" id="6706"/>
    <lineage>
        <taxon>Eukaryota</taxon>
        <taxon>Metazoa</taxon>
        <taxon>Ecdysozoa</taxon>
        <taxon>Arthropoda</taxon>
        <taxon>Crustacea</taxon>
        <taxon>Multicrustacea</taxon>
        <taxon>Malacostraca</taxon>
        <taxon>Eumalacostraca</taxon>
        <taxon>Eucarida</taxon>
        <taxon>Decapoda</taxon>
        <taxon>Pleocyemata</taxon>
        <taxon>Astacidea</taxon>
        <taxon>Nephropoidea</taxon>
        <taxon>Nephropidae</taxon>
        <taxon>Homarus</taxon>
    </lineage>
</organism>